<evidence type="ECO:0000313" key="1">
    <source>
        <dbReference type="EMBL" id="RCV25266.1"/>
    </source>
</evidence>
<sequence length="99" mass="10948">MKLMYHKWIVPRSIFGCSKLTNNLSIDGPSIADLSTVSQPRLTVLAKGDCVKQTLLKNLSRWNVPSPSWSTRHASIGCRGGAGPSYQGQLTRWSSKFLN</sequence>
<accession>A0A368R4Y6</accession>
<protein>
    <submittedName>
        <fullName evidence="1">Uncharacterized protein</fullName>
    </submittedName>
</protein>
<proteinExistence type="predicted"/>
<dbReference type="EMBL" id="CM003532">
    <property type="protein sequence ID" value="RCV25266.1"/>
    <property type="molecule type" value="Genomic_DNA"/>
</dbReference>
<dbReference type="AlphaFoldDB" id="A0A368R4Y6"/>
<reference evidence="1" key="2">
    <citation type="submission" date="2015-07" db="EMBL/GenBank/DDBJ databases">
        <authorList>
            <person name="Noorani M."/>
        </authorList>
    </citation>
    <scope>NUCLEOTIDE SEQUENCE</scope>
    <source>
        <strain evidence="1">Yugu1</strain>
    </source>
</reference>
<gene>
    <name evidence="1" type="ORF">SETIT_5G152800v2</name>
</gene>
<reference evidence="1" key="1">
    <citation type="journal article" date="2012" name="Nat. Biotechnol.">
        <title>Reference genome sequence of the model plant Setaria.</title>
        <authorList>
            <person name="Bennetzen J.L."/>
            <person name="Schmutz J."/>
            <person name="Wang H."/>
            <person name="Percifield R."/>
            <person name="Hawkins J."/>
            <person name="Pontaroli A.C."/>
            <person name="Estep M."/>
            <person name="Feng L."/>
            <person name="Vaughn J.N."/>
            <person name="Grimwood J."/>
            <person name="Jenkins J."/>
            <person name="Barry K."/>
            <person name="Lindquist E."/>
            <person name="Hellsten U."/>
            <person name="Deshpande S."/>
            <person name="Wang X."/>
            <person name="Wu X."/>
            <person name="Mitros T."/>
            <person name="Triplett J."/>
            <person name="Yang X."/>
            <person name="Ye C.Y."/>
            <person name="Mauro-Herrera M."/>
            <person name="Wang L."/>
            <person name="Li P."/>
            <person name="Sharma M."/>
            <person name="Sharma R."/>
            <person name="Ronald P.C."/>
            <person name="Panaud O."/>
            <person name="Kellogg E.A."/>
            <person name="Brutnell T.P."/>
            <person name="Doust A.N."/>
            <person name="Tuskan G.A."/>
            <person name="Rokhsar D."/>
            <person name="Devos K.M."/>
        </authorList>
    </citation>
    <scope>NUCLEOTIDE SEQUENCE [LARGE SCALE GENOMIC DNA]</scope>
    <source>
        <strain evidence="1">Yugu1</strain>
    </source>
</reference>
<organism evidence="1">
    <name type="scientific">Setaria italica</name>
    <name type="common">Foxtail millet</name>
    <name type="synonym">Panicum italicum</name>
    <dbReference type="NCBI Taxonomy" id="4555"/>
    <lineage>
        <taxon>Eukaryota</taxon>
        <taxon>Viridiplantae</taxon>
        <taxon>Streptophyta</taxon>
        <taxon>Embryophyta</taxon>
        <taxon>Tracheophyta</taxon>
        <taxon>Spermatophyta</taxon>
        <taxon>Magnoliopsida</taxon>
        <taxon>Liliopsida</taxon>
        <taxon>Poales</taxon>
        <taxon>Poaceae</taxon>
        <taxon>PACMAD clade</taxon>
        <taxon>Panicoideae</taxon>
        <taxon>Panicodae</taxon>
        <taxon>Paniceae</taxon>
        <taxon>Cenchrinae</taxon>
        <taxon>Setaria</taxon>
    </lineage>
</organism>
<name>A0A368R4Y6_SETIT</name>